<dbReference type="PATRIC" id="fig|512565.3.peg.2534"/>
<dbReference type="KEGG" id="ams:AMIS_25350"/>
<reference evidence="2 3" key="1">
    <citation type="submission" date="2012-02" db="EMBL/GenBank/DDBJ databases">
        <title>Complete genome sequence of Actinoplanes missouriensis 431 (= NBRC 102363).</title>
        <authorList>
            <person name="Ohnishi Y."/>
            <person name="Ishikawa J."/>
            <person name="Sekine M."/>
            <person name="Hosoyama A."/>
            <person name="Harada T."/>
            <person name="Narita H."/>
            <person name="Hata T."/>
            <person name="Konno Y."/>
            <person name="Tutikane K."/>
            <person name="Fujita N."/>
            <person name="Horinouchi S."/>
            <person name="Hayakawa M."/>
        </authorList>
    </citation>
    <scope>NUCLEOTIDE SEQUENCE [LARGE SCALE GENOMIC DNA]</scope>
    <source>
        <strain evidence="3">ATCC 14538 / DSM 43046 / CBS 188.64 / JCM 3121 / NBRC 102363 / NCIMB 12654 / NRRL B-3342 / UNCC 431</strain>
    </source>
</reference>
<sequence>MVDTRRQRPGRCVGPLSVSLNPRMVRSCGRPPYVPAALTVVRVDQSGWVPLRPDENFSAQLLAASRAQRGLDCADAEVAAADVRAACLAAGEADQFGLRLAGARIVGPLDLRASTIPVAVHFQDCDFTDPVNVEGARLQELAIFAERPKSHPDKLPGLIALGVQVAHNLVLSGMVISGDHHAGGSANRPASIWLTGAEIGGNLLVVGTWILPTNGRAIHADRIRIAGNIRLERVQATGEVRLPAMHLAGSLGLIGTELMPLDGRALDINEANIGNSLFLLNMPRARGRCRIRGRIEMSHSIIQGQLLIRNADLTAPPTGQGGQFYTIEPTGSRIFLLAPRLTVRGALVMEGDTVVRGGLLMPGAQLDGGVRLAGAVWNADDVALDLKQSILGGDLHASALSIEGTVRLDNARISGPLTMEHTTVAKPLDRRCISAVNLKVAGDVQCRGLSVLSGSFDLRGASVTGVVNLEDAFLTNPGGSTVSLYMARATGNVRLCGRFHSIGLVDLNRAVVDGRLRADGATMIWRTLPLVAPTARSAAFQARFADIRGGVDLGWRLVEGSVDFTGTTTSYLGDDPVDDWPADSYVGGFAYERFAGTQSGEAIWNANDRIAWLSRMRSYDPRAWEHLAAVLRSAGDQDGADTVLIAQRRHARSARAVPHQLFDLLQDVTVRYGFRPQRAVYLLIALIAAVTLAVSLPVVQAQMRATDQNALVFMPAGARPRPGETAVPGRCGDGKVRCLNPFFYAVDTVVPLIDLHQRSTWYPISEQRGWLLEWLLNLCTILGWVASTVFALSFTRLGRAN</sequence>
<keyword evidence="1" id="KW-0472">Membrane</keyword>
<organism evidence="2 3">
    <name type="scientific">Actinoplanes missouriensis (strain ATCC 14538 / DSM 43046 / CBS 188.64 / JCM 3121 / NBRC 102363 / NCIMB 12654 / NRRL B-3342 / UNCC 431)</name>
    <dbReference type="NCBI Taxonomy" id="512565"/>
    <lineage>
        <taxon>Bacteria</taxon>
        <taxon>Bacillati</taxon>
        <taxon>Actinomycetota</taxon>
        <taxon>Actinomycetes</taxon>
        <taxon>Micromonosporales</taxon>
        <taxon>Micromonosporaceae</taxon>
        <taxon>Actinoplanes</taxon>
    </lineage>
</organism>
<gene>
    <name evidence="2" type="ordered locus">AMIS_25350</name>
</gene>
<dbReference type="eggNOG" id="COG3210">
    <property type="taxonomic scope" value="Bacteria"/>
</dbReference>
<dbReference type="Proteomes" id="UP000007882">
    <property type="component" value="Chromosome"/>
</dbReference>
<keyword evidence="1" id="KW-1133">Transmembrane helix</keyword>
<evidence type="ECO:0000313" key="2">
    <source>
        <dbReference type="EMBL" id="BAL87755.1"/>
    </source>
</evidence>
<evidence type="ECO:0000256" key="1">
    <source>
        <dbReference type="SAM" id="Phobius"/>
    </source>
</evidence>
<keyword evidence="1" id="KW-0812">Transmembrane</keyword>
<accession>I0H418</accession>
<proteinExistence type="predicted"/>
<feature type="transmembrane region" description="Helical" evidence="1">
    <location>
        <begin position="679"/>
        <end position="699"/>
    </location>
</feature>
<dbReference type="STRING" id="512565.AMIS_25350"/>
<keyword evidence="3" id="KW-1185">Reference proteome</keyword>
<feature type="transmembrane region" description="Helical" evidence="1">
    <location>
        <begin position="774"/>
        <end position="794"/>
    </location>
</feature>
<evidence type="ECO:0000313" key="3">
    <source>
        <dbReference type="Proteomes" id="UP000007882"/>
    </source>
</evidence>
<protein>
    <recommendedName>
        <fullName evidence="4">Membrane-associated oxidoreductase</fullName>
    </recommendedName>
</protein>
<dbReference type="EMBL" id="AP012319">
    <property type="protein sequence ID" value="BAL87755.1"/>
    <property type="molecule type" value="Genomic_DNA"/>
</dbReference>
<dbReference type="AlphaFoldDB" id="I0H418"/>
<name>I0H418_ACTM4</name>
<dbReference type="HOGENOM" id="CLU_023173_1_0_11"/>
<evidence type="ECO:0008006" key="4">
    <source>
        <dbReference type="Google" id="ProtNLM"/>
    </source>
</evidence>